<gene>
    <name evidence="1" type="ORF">HAQ05_09595</name>
</gene>
<proteinExistence type="predicted"/>
<dbReference type="EMBL" id="JAAOCA010000010">
    <property type="protein sequence ID" value="MBD1598958.1"/>
    <property type="molecule type" value="Genomic_DNA"/>
</dbReference>
<protein>
    <submittedName>
        <fullName evidence="1">Uncharacterized protein</fullName>
    </submittedName>
</protein>
<accession>A0ABR7Z0R1</accession>
<reference evidence="1 2" key="1">
    <citation type="journal article" date="2020" name="Insects">
        <title>Bacteria Belonging to Pseudomonas typographi sp. nov. from the Bark Beetle Ips typographus Have Genomic Potential to Aid in the Host Ecology.</title>
        <authorList>
            <person name="Peral-Aranega E."/>
            <person name="Saati-Santamaria Z."/>
            <person name="Kolarik M."/>
            <person name="Rivas R."/>
            <person name="Garcia-Fraile P."/>
        </authorList>
    </citation>
    <scope>NUCLEOTIDE SEQUENCE [LARGE SCALE GENOMIC DNA]</scope>
    <source>
        <strain evidence="1 2">CA3A</strain>
    </source>
</reference>
<dbReference type="Gene3D" id="3.90.1680.10">
    <property type="entry name" value="SOS response associated peptidase-like"/>
    <property type="match status" value="1"/>
</dbReference>
<keyword evidence="2" id="KW-1185">Reference proteome</keyword>
<comment type="caution">
    <text evidence="1">The sequence shown here is derived from an EMBL/GenBank/DDBJ whole genome shotgun (WGS) entry which is preliminary data.</text>
</comment>
<evidence type="ECO:0000313" key="1">
    <source>
        <dbReference type="EMBL" id="MBD1598958.1"/>
    </source>
</evidence>
<organism evidence="1 2">
    <name type="scientific">Pseudomonas typographi</name>
    <dbReference type="NCBI Taxonomy" id="2715964"/>
    <lineage>
        <taxon>Bacteria</taxon>
        <taxon>Pseudomonadati</taxon>
        <taxon>Pseudomonadota</taxon>
        <taxon>Gammaproteobacteria</taxon>
        <taxon>Pseudomonadales</taxon>
        <taxon>Pseudomonadaceae</taxon>
        <taxon>Pseudomonas</taxon>
    </lineage>
</organism>
<dbReference type="Proteomes" id="UP000805841">
    <property type="component" value="Unassembled WGS sequence"/>
</dbReference>
<evidence type="ECO:0000313" key="2">
    <source>
        <dbReference type="Proteomes" id="UP000805841"/>
    </source>
</evidence>
<sequence length="49" mass="5399">MYPDTTSKRAEVIARDLGTPTDAFDWYSVGKAMGNVRNQGSQLILPVVE</sequence>
<dbReference type="InterPro" id="IPR036590">
    <property type="entry name" value="SRAP-like"/>
</dbReference>
<name>A0ABR7Z0R1_9PSED</name>